<reference evidence="2 3" key="1">
    <citation type="journal article" date="2012" name="Genome Biol.">
        <title>Genome and low-iron response of an oceanic diatom adapted to chronic iron limitation.</title>
        <authorList>
            <person name="Lommer M."/>
            <person name="Specht M."/>
            <person name="Roy A.S."/>
            <person name="Kraemer L."/>
            <person name="Andreson R."/>
            <person name="Gutowska M.A."/>
            <person name="Wolf J."/>
            <person name="Bergner S.V."/>
            <person name="Schilhabel M.B."/>
            <person name="Klostermeier U.C."/>
            <person name="Beiko R.G."/>
            <person name="Rosenstiel P."/>
            <person name="Hippler M."/>
            <person name="Laroche J."/>
        </authorList>
    </citation>
    <scope>NUCLEOTIDE SEQUENCE [LARGE SCALE GENOMIC DNA]</scope>
    <source>
        <strain evidence="2 3">CCMP1005</strain>
    </source>
</reference>
<dbReference type="AlphaFoldDB" id="K0S6Q4"/>
<comment type="caution">
    <text evidence="2">The sequence shown here is derived from an EMBL/GenBank/DDBJ whole genome shotgun (WGS) entry which is preliminary data.</text>
</comment>
<feature type="compositionally biased region" description="Low complexity" evidence="1">
    <location>
        <begin position="81"/>
        <end position="95"/>
    </location>
</feature>
<accession>K0S6Q4</accession>
<dbReference type="OrthoDB" id="119388at2759"/>
<feature type="compositionally biased region" description="Basic residues" evidence="1">
    <location>
        <begin position="207"/>
        <end position="225"/>
    </location>
</feature>
<name>K0S6Q4_THAOC</name>
<sequence length="503" mass="51856">GQEGDPFGSSDPFDPFSTAAFSHQDGPAQAEPQSGGAEAETDGVNALATVTASEEEAADDVPPFAADFGDTDRPPPPSPDTPRSSGPGTPRSSGGMSDVCVSRSSSEEGSEAGGRRHHRRLSSEATGTAGRTSSASTRTCCPRPERGVRGLRGPAPAERERGVVGGSAPRRHGPAVAPPGRVGAGKTRARCGDEADDLPVVPAGRSHTLRRRPRHVRRGARRRQPPRGPRDASRVPAPTPNPVTGNLIAVRCDARGRLSVAEVVPPDGGGGAPPAVASSPVLTDELRALVVRSTGRRVAGVRSVSSLAAGTHRTRKGGRRVRVAAVADLVVAGGRGGTSTEPFALVWRWDRGGDGTASLQSALSLSAISSGLFRHDATTLRVADGLVLLGGSSGTNPCVFAAKPAVRDGWLPVEIRNTRARSVTCLAASDGGGRRLLAVGMNDGTVRVASYDAAVRTNRIGTDSSHLSEGDGGGLLRTVCRIRGIMDVDGEFFGPRLFRGLDG</sequence>
<keyword evidence="3" id="KW-1185">Reference proteome</keyword>
<evidence type="ECO:0000256" key="1">
    <source>
        <dbReference type="SAM" id="MobiDB-lite"/>
    </source>
</evidence>
<organism evidence="2 3">
    <name type="scientific">Thalassiosira oceanica</name>
    <name type="common">Marine diatom</name>
    <dbReference type="NCBI Taxonomy" id="159749"/>
    <lineage>
        <taxon>Eukaryota</taxon>
        <taxon>Sar</taxon>
        <taxon>Stramenopiles</taxon>
        <taxon>Ochrophyta</taxon>
        <taxon>Bacillariophyta</taxon>
        <taxon>Coscinodiscophyceae</taxon>
        <taxon>Thalassiosirophycidae</taxon>
        <taxon>Thalassiosirales</taxon>
        <taxon>Thalassiosiraceae</taxon>
        <taxon>Thalassiosira</taxon>
    </lineage>
</organism>
<protein>
    <submittedName>
        <fullName evidence="2">Uncharacterized protein</fullName>
    </submittedName>
</protein>
<feature type="region of interest" description="Disordered" evidence="1">
    <location>
        <begin position="1"/>
        <end position="245"/>
    </location>
</feature>
<dbReference type="Proteomes" id="UP000266841">
    <property type="component" value="Unassembled WGS sequence"/>
</dbReference>
<gene>
    <name evidence="2" type="ORF">THAOC_18607</name>
</gene>
<evidence type="ECO:0000313" key="3">
    <source>
        <dbReference type="Proteomes" id="UP000266841"/>
    </source>
</evidence>
<evidence type="ECO:0000313" key="2">
    <source>
        <dbReference type="EMBL" id="EJK60970.1"/>
    </source>
</evidence>
<dbReference type="EMBL" id="AGNL01020534">
    <property type="protein sequence ID" value="EJK60970.1"/>
    <property type="molecule type" value="Genomic_DNA"/>
</dbReference>
<feature type="compositionally biased region" description="Low complexity" evidence="1">
    <location>
        <begin position="123"/>
        <end position="139"/>
    </location>
</feature>
<feature type="non-terminal residue" evidence="2">
    <location>
        <position position="1"/>
    </location>
</feature>
<proteinExistence type="predicted"/>